<sequence length="83" mass="9985">MERNIKERWVILYSEGFCKLLESYQWKETSKSVGMSMQVERASVDQAKQRYEVLKNPGSYTEQDLDEGILKQQQEEEERKRQH</sequence>
<feature type="region of interest" description="Disordered" evidence="1">
    <location>
        <begin position="56"/>
        <end position="83"/>
    </location>
</feature>
<feature type="compositionally biased region" description="Basic and acidic residues" evidence="1">
    <location>
        <begin position="73"/>
        <end position="83"/>
    </location>
</feature>
<evidence type="ECO:0000313" key="3">
    <source>
        <dbReference type="Proteomes" id="UP001459277"/>
    </source>
</evidence>
<name>A0AAW2CJ50_9ROSI</name>
<gene>
    <name evidence="2" type="ORF">SO802_022234</name>
</gene>
<accession>A0AAW2CJ50</accession>
<evidence type="ECO:0000313" key="2">
    <source>
        <dbReference type="EMBL" id="KAK9997548.1"/>
    </source>
</evidence>
<dbReference type="Proteomes" id="UP001459277">
    <property type="component" value="Unassembled WGS sequence"/>
</dbReference>
<protein>
    <submittedName>
        <fullName evidence="2">Uncharacterized protein</fullName>
    </submittedName>
</protein>
<organism evidence="2 3">
    <name type="scientific">Lithocarpus litseifolius</name>
    <dbReference type="NCBI Taxonomy" id="425828"/>
    <lineage>
        <taxon>Eukaryota</taxon>
        <taxon>Viridiplantae</taxon>
        <taxon>Streptophyta</taxon>
        <taxon>Embryophyta</taxon>
        <taxon>Tracheophyta</taxon>
        <taxon>Spermatophyta</taxon>
        <taxon>Magnoliopsida</taxon>
        <taxon>eudicotyledons</taxon>
        <taxon>Gunneridae</taxon>
        <taxon>Pentapetalae</taxon>
        <taxon>rosids</taxon>
        <taxon>fabids</taxon>
        <taxon>Fagales</taxon>
        <taxon>Fagaceae</taxon>
        <taxon>Lithocarpus</taxon>
    </lineage>
</organism>
<keyword evidence="3" id="KW-1185">Reference proteome</keyword>
<evidence type="ECO:0000256" key="1">
    <source>
        <dbReference type="SAM" id="MobiDB-lite"/>
    </source>
</evidence>
<reference evidence="2 3" key="1">
    <citation type="submission" date="2024-01" db="EMBL/GenBank/DDBJ databases">
        <title>A telomere-to-telomere, gap-free genome of sweet tea (Lithocarpus litseifolius).</title>
        <authorList>
            <person name="Zhou J."/>
        </authorList>
    </citation>
    <scope>NUCLEOTIDE SEQUENCE [LARGE SCALE GENOMIC DNA]</scope>
    <source>
        <strain evidence="2">Zhou-2022a</strain>
        <tissue evidence="2">Leaf</tissue>
    </source>
</reference>
<dbReference type="AlphaFoldDB" id="A0AAW2CJ50"/>
<proteinExistence type="predicted"/>
<dbReference type="EMBL" id="JAZDWU010000007">
    <property type="protein sequence ID" value="KAK9997548.1"/>
    <property type="molecule type" value="Genomic_DNA"/>
</dbReference>
<comment type="caution">
    <text evidence="2">The sequence shown here is derived from an EMBL/GenBank/DDBJ whole genome shotgun (WGS) entry which is preliminary data.</text>
</comment>